<dbReference type="Proteomes" id="UP000299102">
    <property type="component" value="Unassembled WGS sequence"/>
</dbReference>
<reference evidence="1 2" key="1">
    <citation type="journal article" date="2019" name="Commun. Biol.">
        <title>The bagworm genome reveals a unique fibroin gene that provides high tensile strength.</title>
        <authorList>
            <person name="Kono N."/>
            <person name="Nakamura H."/>
            <person name="Ohtoshi R."/>
            <person name="Tomita M."/>
            <person name="Numata K."/>
            <person name="Arakawa K."/>
        </authorList>
    </citation>
    <scope>NUCLEOTIDE SEQUENCE [LARGE SCALE GENOMIC DNA]</scope>
</reference>
<organism evidence="1 2">
    <name type="scientific">Eumeta variegata</name>
    <name type="common">Bagworm moth</name>
    <name type="synonym">Eumeta japonica</name>
    <dbReference type="NCBI Taxonomy" id="151549"/>
    <lineage>
        <taxon>Eukaryota</taxon>
        <taxon>Metazoa</taxon>
        <taxon>Ecdysozoa</taxon>
        <taxon>Arthropoda</taxon>
        <taxon>Hexapoda</taxon>
        <taxon>Insecta</taxon>
        <taxon>Pterygota</taxon>
        <taxon>Neoptera</taxon>
        <taxon>Endopterygota</taxon>
        <taxon>Lepidoptera</taxon>
        <taxon>Glossata</taxon>
        <taxon>Ditrysia</taxon>
        <taxon>Tineoidea</taxon>
        <taxon>Psychidae</taxon>
        <taxon>Oiketicinae</taxon>
        <taxon>Eumeta</taxon>
    </lineage>
</organism>
<keyword evidence="2" id="KW-1185">Reference proteome</keyword>
<dbReference type="AlphaFoldDB" id="A0A4C1UDJ0"/>
<proteinExistence type="predicted"/>
<gene>
    <name evidence="1" type="ORF">EVAR_79451_1</name>
</gene>
<accession>A0A4C1UDJ0</accession>
<sequence length="88" mass="9235">MGVRPGTARFSRHISAISLFSDVNNVFALGQRKCLTDFGEGGARVCGLALGDPKSLYFEPDQVWSGSGPLTTVVINAIATSFDLVSGS</sequence>
<protein>
    <submittedName>
        <fullName evidence="1">Uncharacterized protein</fullName>
    </submittedName>
</protein>
<dbReference type="EMBL" id="BGZK01000163">
    <property type="protein sequence ID" value="GBP24543.1"/>
    <property type="molecule type" value="Genomic_DNA"/>
</dbReference>
<comment type="caution">
    <text evidence="1">The sequence shown here is derived from an EMBL/GenBank/DDBJ whole genome shotgun (WGS) entry which is preliminary data.</text>
</comment>
<evidence type="ECO:0000313" key="1">
    <source>
        <dbReference type="EMBL" id="GBP24543.1"/>
    </source>
</evidence>
<name>A0A4C1UDJ0_EUMVA</name>
<evidence type="ECO:0000313" key="2">
    <source>
        <dbReference type="Proteomes" id="UP000299102"/>
    </source>
</evidence>